<feature type="transmembrane region" description="Helical" evidence="2">
    <location>
        <begin position="427"/>
        <end position="447"/>
    </location>
</feature>
<dbReference type="CDD" id="cd00077">
    <property type="entry name" value="HDc"/>
    <property type="match status" value="1"/>
</dbReference>
<dbReference type="InterPro" id="IPR003607">
    <property type="entry name" value="HD/PDEase_dom"/>
</dbReference>
<accession>A0A8J3EMY3</accession>
<feature type="transmembrane region" description="Helical" evidence="2">
    <location>
        <begin position="286"/>
        <end position="309"/>
    </location>
</feature>
<dbReference type="PANTHER" id="PTHR36442:SF1">
    <property type="entry name" value="CYCLIC-DI-AMP PHOSPHODIESTERASE PGPH"/>
    <property type="match status" value="1"/>
</dbReference>
<dbReference type="Gene3D" id="1.10.3210.10">
    <property type="entry name" value="Hypothetical protein af1432"/>
    <property type="match status" value="1"/>
</dbReference>
<dbReference type="InterPro" id="IPR011624">
    <property type="entry name" value="Metal-dep_PHydrolase_7TM_extra"/>
</dbReference>
<dbReference type="InterPro" id="IPR052722">
    <property type="entry name" value="PgpH_phosphodiesterase"/>
</dbReference>
<dbReference type="Pfam" id="PF07698">
    <property type="entry name" value="7TM-7TMR_HD"/>
    <property type="match status" value="1"/>
</dbReference>
<proteinExistence type="predicted"/>
<reference evidence="4" key="2">
    <citation type="submission" date="2020-09" db="EMBL/GenBank/DDBJ databases">
        <authorList>
            <person name="Sun Q."/>
            <person name="Zhou Y."/>
        </authorList>
    </citation>
    <scope>NUCLEOTIDE SEQUENCE</scope>
    <source>
        <strain evidence="4">CGMCC 1.12777</strain>
    </source>
</reference>
<dbReference type="EMBL" id="BMFV01000024">
    <property type="protein sequence ID" value="GGH84980.1"/>
    <property type="molecule type" value="Genomic_DNA"/>
</dbReference>
<dbReference type="AlphaFoldDB" id="A0A8J3EMY3"/>
<evidence type="ECO:0000313" key="5">
    <source>
        <dbReference type="Proteomes" id="UP000656813"/>
    </source>
</evidence>
<feature type="transmembrane region" description="Helical" evidence="2">
    <location>
        <begin position="373"/>
        <end position="394"/>
    </location>
</feature>
<dbReference type="NCBIfam" id="TIGR00277">
    <property type="entry name" value="HDIG"/>
    <property type="match status" value="1"/>
</dbReference>
<keyword evidence="5" id="KW-1185">Reference proteome</keyword>
<evidence type="ECO:0000256" key="1">
    <source>
        <dbReference type="SAM" id="MobiDB-lite"/>
    </source>
</evidence>
<evidence type="ECO:0000259" key="3">
    <source>
        <dbReference type="PROSITE" id="PS51831"/>
    </source>
</evidence>
<dbReference type="Pfam" id="PF07697">
    <property type="entry name" value="7TMR-HDED"/>
    <property type="match status" value="1"/>
</dbReference>
<dbReference type="InterPro" id="IPR006675">
    <property type="entry name" value="HDIG_dom"/>
</dbReference>
<dbReference type="PROSITE" id="PS51831">
    <property type="entry name" value="HD"/>
    <property type="match status" value="1"/>
</dbReference>
<feature type="transmembrane region" description="Helical" evidence="2">
    <location>
        <begin position="321"/>
        <end position="342"/>
    </location>
</feature>
<comment type="caution">
    <text evidence="4">The sequence shown here is derived from an EMBL/GenBank/DDBJ whole genome shotgun (WGS) entry which is preliminary data.</text>
</comment>
<protein>
    <submittedName>
        <fullName evidence="4">Cyclic-di-AMP phosphodiesterase PgpH</fullName>
    </submittedName>
</protein>
<feature type="transmembrane region" description="Helical" evidence="2">
    <location>
        <begin position="459"/>
        <end position="480"/>
    </location>
</feature>
<organism evidence="4 5">
    <name type="scientific">Pullulanibacillus pueri</name>
    <dbReference type="NCBI Taxonomy" id="1437324"/>
    <lineage>
        <taxon>Bacteria</taxon>
        <taxon>Bacillati</taxon>
        <taxon>Bacillota</taxon>
        <taxon>Bacilli</taxon>
        <taxon>Bacillales</taxon>
        <taxon>Sporolactobacillaceae</taxon>
        <taxon>Pullulanibacillus</taxon>
    </lineage>
</organism>
<reference evidence="4" key="1">
    <citation type="journal article" date="2014" name="Int. J. Syst. Evol. Microbiol.">
        <title>Complete genome sequence of Corynebacterium casei LMG S-19264T (=DSM 44701T), isolated from a smear-ripened cheese.</title>
        <authorList>
            <consortium name="US DOE Joint Genome Institute (JGI-PGF)"/>
            <person name="Walter F."/>
            <person name="Albersmeier A."/>
            <person name="Kalinowski J."/>
            <person name="Ruckert C."/>
        </authorList>
    </citation>
    <scope>NUCLEOTIDE SEQUENCE</scope>
    <source>
        <strain evidence="4">CGMCC 1.12777</strain>
    </source>
</reference>
<dbReference type="SUPFAM" id="SSF109604">
    <property type="entry name" value="HD-domain/PDEase-like"/>
    <property type="match status" value="1"/>
</dbReference>
<dbReference type="Pfam" id="PF01966">
    <property type="entry name" value="HD"/>
    <property type="match status" value="1"/>
</dbReference>
<feature type="domain" description="HD" evidence="3">
    <location>
        <begin position="513"/>
        <end position="656"/>
    </location>
</feature>
<feature type="transmembrane region" description="Helical" evidence="2">
    <location>
        <begin position="400"/>
        <end position="415"/>
    </location>
</feature>
<dbReference type="InterPro" id="IPR011621">
    <property type="entry name" value="Metal-dep_PHydrolase_7TM_intra"/>
</dbReference>
<name>A0A8J3EMY3_9BACL</name>
<sequence>MKFNEWSTYWHNLKKHSIFSWLVLIALGIVMFISMLKVAVPDKLDIKLHQIAKQDIQSPIEVVDRKATNDLRKQAVAEAPTSYVYNKDDALIQVEKANDLFNVLQEVRDDNNKSDEDKDDATSDSDKKKDSKLSLEDQIKLVHTKLNDATDNQLPDDTISKLLTFSEEDFSRTRDITSSTIYETMSNKIKWSDLKDTQEKAVDSIPTSVISQNIHDVLNDILVQYIVPNYVLDAKTTKRNKEDAENTIEPVVIRQGEVIVKKGDLITRDVIHKLEVVGLMDNHFNIFPFVGLTMLVLFLVAMIAAEFRVLSRKIPTAPNAYLSYLCIFVMTMLILYLGSWLQATPLDHLDLVIPIASGSLLITMLLNKRLSMISSIVFAICGGFIFDTAGLSSATFDYEMALYILFSCLAGVFLVRKDHARPKFLQIGCFISAINILSVLLLVFIKNGNLNFVNVGMEAGFALLSGFLSIILTIGLLPFFEATFRLLSPMKLIELSNPNHPLLRKILLEAPGTYHHSVMVANLAERACEVIGANGLLARVAAYYHDIGKTKRPRFFIENQFNGVNPHDRISPQLSRTVIIAHPYDGAKILREHKLPREIIDIAEQHHGTTLLKYFYYKAKEEMGDVILEEEFRYPGPKAQTKEAAVVELADSIEAAVRSMAKQTPEKIEKLVQNIFNDRLEDGQFDDCDITMKELHAVRTSIIETLNGIFHSRIEYPEEAKKEKDKKSV</sequence>
<evidence type="ECO:0000313" key="4">
    <source>
        <dbReference type="EMBL" id="GGH84980.1"/>
    </source>
</evidence>
<dbReference type="Proteomes" id="UP000656813">
    <property type="component" value="Unassembled WGS sequence"/>
</dbReference>
<feature type="transmembrane region" description="Helical" evidence="2">
    <location>
        <begin position="21"/>
        <end position="40"/>
    </location>
</feature>
<dbReference type="SMART" id="SM00471">
    <property type="entry name" value="HDc"/>
    <property type="match status" value="1"/>
</dbReference>
<keyword evidence="2" id="KW-0472">Membrane</keyword>
<feature type="region of interest" description="Disordered" evidence="1">
    <location>
        <begin position="107"/>
        <end position="131"/>
    </location>
</feature>
<dbReference type="RefSeq" id="WP_188498132.1">
    <property type="nucleotide sequence ID" value="NZ_BMFV01000024.1"/>
</dbReference>
<dbReference type="PANTHER" id="PTHR36442">
    <property type="entry name" value="CYCLIC-DI-AMP PHOSPHODIESTERASE PGPH"/>
    <property type="match status" value="1"/>
</dbReference>
<evidence type="ECO:0000256" key="2">
    <source>
        <dbReference type="SAM" id="Phobius"/>
    </source>
</evidence>
<keyword evidence="2" id="KW-0812">Transmembrane</keyword>
<dbReference type="InterPro" id="IPR006674">
    <property type="entry name" value="HD_domain"/>
</dbReference>
<gene>
    <name evidence="4" type="primary">pgpH</name>
    <name evidence="4" type="ORF">GCM10007096_29310</name>
</gene>
<keyword evidence="2" id="KW-1133">Transmembrane helix</keyword>